<evidence type="ECO:0000313" key="3">
    <source>
        <dbReference type="Proteomes" id="UP000663525"/>
    </source>
</evidence>
<dbReference type="AlphaFoldDB" id="A0A897N0V1"/>
<dbReference type="Gene3D" id="1.10.10.10">
    <property type="entry name" value="Winged helix-like DNA-binding domain superfamily/Winged helix DNA-binding domain"/>
    <property type="match status" value="1"/>
</dbReference>
<organism evidence="2 3">
    <name type="scientific">Halapricum desulfuricans</name>
    <dbReference type="NCBI Taxonomy" id="2841257"/>
    <lineage>
        <taxon>Archaea</taxon>
        <taxon>Methanobacteriati</taxon>
        <taxon>Methanobacteriota</taxon>
        <taxon>Stenosarchaea group</taxon>
        <taxon>Halobacteria</taxon>
        <taxon>Halobacteriales</taxon>
        <taxon>Haloarculaceae</taxon>
        <taxon>Halapricum</taxon>
    </lineage>
</organism>
<dbReference type="PANTHER" id="PTHR43704">
    <property type="entry name" value="BSR5907 PROTEIN"/>
    <property type="match status" value="1"/>
</dbReference>
<dbReference type="SMART" id="SM00419">
    <property type="entry name" value="HTH_CRP"/>
    <property type="match status" value="1"/>
</dbReference>
<dbReference type="EMBL" id="CP064787">
    <property type="protein sequence ID" value="QSG06121.1"/>
    <property type="molecule type" value="Genomic_DNA"/>
</dbReference>
<protein>
    <submittedName>
        <fullName evidence="2">Putative transcriptional regulator</fullName>
    </submittedName>
</protein>
<dbReference type="InterPro" id="IPR036388">
    <property type="entry name" value="WH-like_DNA-bd_sf"/>
</dbReference>
<dbReference type="Proteomes" id="UP000663525">
    <property type="component" value="Chromosome"/>
</dbReference>
<proteinExistence type="predicted"/>
<dbReference type="SUPFAM" id="SSF46785">
    <property type="entry name" value="Winged helix' DNA-binding domain"/>
    <property type="match status" value="1"/>
</dbReference>
<reference evidence="2" key="1">
    <citation type="submission" date="2020-11" db="EMBL/GenBank/DDBJ databases">
        <title>Carbohydrate-dependent, anaerobic sulfur respiration: A novel catabolism in halophilic archaea.</title>
        <authorList>
            <person name="Sorokin D.Y."/>
            <person name="Messina E."/>
            <person name="Smedile F."/>
            <person name="La Cono V."/>
            <person name="Hallsworth J.E."/>
            <person name="Yakimov M.M."/>
        </authorList>
    </citation>
    <scope>NUCLEOTIDE SEQUENCE</scope>
    <source>
        <strain evidence="2">HSR12-1</strain>
    </source>
</reference>
<evidence type="ECO:0000313" key="2">
    <source>
        <dbReference type="EMBL" id="QSG06121.1"/>
    </source>
</evidence>
<dbReference type="Pfam" id="PF12802">
    <property type="entry name" value="MarR_2"/>
    <property type="match status" value="1"/>
</dbReference>
<gene>
    <name evidence="2" type="ORF">HSR121_1786</name>
</gene>
<dbReference type="InterPro" id="IPR012318">
    <property type="entry name" value="HTH_CRP"/>
</dbReference>
<dbReference type="Pfam" id="PF25211">
    <property type="entry name" value="DUF7839"/>
    <property type="match status" value="1"/>
</dbReference>
<dbReference type="RefSeq" id="WP_229112531.1">
    <property type="nucleotide sequence ID" value="NZ_CP064787.1"/>
</dbReference>
<dbReference type="InterPro" id="IPR012015">
    <property type="entry name" value="UCP_HTH_arc"/>
</dbReference>
<dbReference type="GO" id="GO:0003700">
    <property type="term" value="F:DNA-binding transcription factor activity"/>
    <property type="evidence" value="ECO:0007669"/>
    <property type="project" value="InterPro"/>
</dbReference>
<dbReference type="PIRSF" id="PIRSF004955">
    <property type="entry name" value="HTH_arch"/>
    <property type="match status" value="1"/>
</dbReference>
<dbReference type="GO" id="GO:0003677">
    <property type="term" value="F:DNA binding"/>
    <property type="evidence" value="ECO:0007669"/>
    <property type="project" value="InterPro"/>
</dbReference>
<evidence type="ECO:0000259" key="1">
    <source>
        <dbReference type="SMART" id="SM00419"/>
    </source>
</evidence>
<accession>A0A897N0V1</accession>
<dbReference type="CDD" id="cd00092">
    <property type="entry name" value="HTH_CRP"/>
    <property type="match status" value="1"/>
</dbReference>
<dbReference type="GeneID" id="68855374"/>
<sequence>MGAPEEDAGVLESKRTATRYQILVEIAERQPAVSQQEIADEIGVTAQAVSDYLQELVEDGFVEKHGRGRYEVTKEGVDWLISQTASLQDFLDHVSEDVIGQVEIETAVAATDLREGQTVTLSMRDGLLHAEAGATGNATAVAVTDAAAGEDVGITNFEGVVEYDLGTVTIVSVPHVRNGGSRTLDSERVETEADDHDLVAAAGTEALVGVRAAGLEPDIRFGTPEAVQEAATKGLTVLLVATTTDLSRHTDRLRESGISYEVVDAGE</sequence>
<dbReference type="PANTHER" id="PTHR43704:SF2">
    <property type="entry name" value="HTH CRP-TYPE DOMAIN-CONTAINING PROTEIN"/>
    <property type="match status" value="1"/>
</dbReference>
<feature type="domain" description="HTH crp-type" evidence="1">
    <location>
        <begin position="25"/>
        <end position="74"/>
    </location>
</feature>
<name>A0A897N0V1_9EURY</name>
<dbReference type="InterPro" id="IPR000835">
    <property type="entry name" value="HTH_MarR-typ"/>
</dbReference>
<dbReference type="InterPro" id="IPR036390">
    <property type="entry name" value="WH_DNA-bd_sf"/>
</dbReference>
<dbReference type="InterPro" id="IPR057161">
    <property type="entry name" value="DUF7839"/>
</dbReference>